<dbReference type="PANTHER" id="PTHR47199:SF2">
    <property type="entry name" value="PHOTOSYSTEM II STABILITY_ASSEMBLY FACTOR HCF136, CHLOROPLASTIC"/>
    <property type="match status" value="1"/>
</dbReference>
<accession>A0AAW7MH57</accession>
<proteinExistence type="predicted"/>
<evidence type="ECO:0000313" key="7">
    <source>
        <dbReference type="Proteomes" id="UP001172788"/>
    </source>
</evidence>
<dbReference type="GO" id="GO:0016787">
    <property type="term" value="F:hydrolase activity"/>
    <property type="evidence" value="ECO:0007669"/>
    <property type="project" value="UniProtKB-KW"/>
</dbReference>
<dbReference type="SUPFAM" id="SSF110296">
    <property type="entry name" value="Oligoxyloglucan reducing end-specific cellobiohydrolase"/>
    <property type="match status" value="1"/>
</dbReference>
<feature type="signal peptide" evidence="3">
    <location>
        <begin position="1"/>
        <end position="20"/>
    </location>
</feature>
<keyword evidence="1" id="KW-0602">Photosynthesis</keyword>
<dbReference type="GO" id="GO:0009523">
    <property type="term" value="C:photosystem II"/>
    <property type="evidence" value="ECO:0007669"/>
    <property type="project" value="UniProtKB-KW"/>
</dbReference>
<evidence type="ECO:0000256" key="1">
    <source>
        <dbReference type="ARBA" id="ARBA00022531"/>
    </source>
</evidence>
<evidence type="ECO:0000256" key="2">
    <source>
        <dbReference type="ARBA" id="ARBA00023276"/>
    </source>
</evidence>
<keyword evidence="2" id="KW-0604">Photosystem II</keyword>
<dbReference type="Pfam" id="PF14870">
    <property type="entry name" value="PSII_BNR"/>
    <property type="match status" value="2"/>
</dbReference>
<dbReference type="EMBL" id="QAID01000024">
    <property type="protein sequence ID" value="MDN4576755.1"/>
    <property type="molecule type" value="Genomic_DNA"/>
</dbReference>
<evidence type="ECO:0000313" key="8">
    <source>
        <dbReference type="Proteomes" id="UP001172791"/>
    </source>
</evidence>
<dbReference type="EMBL" id="QAIC01000025">
    <property type="protein sequence ID" value="MDN4572099.1"/>
    <property type="molecule type" value="Genomic_DNA"/>
</dbReference>
<dbReference type="InterPro" id="IPR015943">
    <property type="entry name" value="WD40/YVTN_repeat-like_dom_sf"/>
</dbReference>
<gene>
    <name evidence="5" type="ORF">DBA34_02275</name>
    <name evidence="6" type="ORF">DBB29_01240</name>
</gene>
<feature type="domain" description="Photosynthesis system II assembly factor Ycf48/Hcf136-like" evidence="4">
    <location>
        <begin position="158"/>
        <end position="310"/>
    </location>
</feature>
<organism evidence="5 8">
    <name type="scientific">Pandoraea cepalis</name>
    <dbReference type="NCBI Taxonomy" id="2508294"/>
    <lineage>
        <taxon>Bacteria</taxon>
        <taxon>Pseudomonadati</taxon>
        <taxon>Pseudomonadota</taxon>
        <taxon>Betaproteobacteria</taxon>
        <taxon>Burkholderiales</taxon>
        <taxon>Burkholderiaceae</taxon>
        <taxon>Pandoraea</taxon>
    </lineage>
</organism>
<keyword evidence="5" id="KW-0378">Hydrolase</keyword>
<feature type="chain" id="PRO_5043611271" evidence="3">
    <location>
        <begin position="21"/>
        <end position="352"/>
    </location>
</feature>
<keyword evidence="7" id="KW-1185">Reference proteome</keyword>
<name>A0AAW7MH57_9BURK</name>
<evidence type="ECO:0000256" key="3">
    <source>
        <dbReference type="SAM" id="SignalP"/>
    </source>
</evidence>
<feature type="domain" description="Photosynthesis system II assembly factor Ycf48/Hcf136-like" evidence="4">
    <location>
        <begin position="56"/>
        <end position="116"/>
    </location>
</feature>
<evidence type="ECO:0000259" key="4">
    <source>
        <dbReference type="Pfam" id="PF14870"/>
    </source>
</evidence>
<evidence type="ECO:0000313" key="5">
    <source>
        <dbReference type="EMBL" id="MDN4572099.1"/>
    </source>
</evidence>
<dbReference type="GO" id="GO:0015979">
    <property type="term" value="P:photosynthesis"/>
    <property type="evidence" value="ECO:0007669"/>
    <property type="project" value="UniProtKB-KW"/>
</dbReference>
<sequence>MQKQVLAVLAAFMIGAPAWAVSDAARDSLDVPASATRLTTTTQVNGVAHAGKRLVAVGIRGLIVTSDDNGATWVQRAAPVSSDLLAVQFVSPTKGWAVGHDGVILHSEDGGESWIKQFDGRQAGEMFIRHFQQLADAGDANAQRLLGEMKLNYESGPEQGLLDLWFADERNGIVCGSFGTLLATTDGGKTWQSWVERLDYGTLLHLNAIHGVGQDIFIASEKGLVFRLDRDKGKFIAVETGYMGSFFSLASVGKQIIASGLRGTAYRSSDAGRSWQKLETGQGSSITGAVGIGAARVLMVSQNGNLLVSDDAGEHFRAIRVPRPGVLTAVTQVDAHTAVVAGLSGVQQVPLK</sequence>
<dbReference type="Gene3D" id="2.130.10.10">
    <property type="entry name" value="YVTN repeat-like/Quinoprotein amine dehydrogenase"/>
    <property type="match status" value="1"/>
</dbReference>
<evidence type="ECO:0000313" key="6">
    <source>
        <dbReference type="EMBL" id="MDN4576755.1"/>
    </source>
</evidence>
<comment type="caution">
    <text evidence="5">The sequence shown here is derived from an EMBL/GenBank/DDBJ whole genome shotgun (WGS) entry which is preliminary data.</text>
</comment>
<dbReference type="PANTHER" id="PTHR47199">
    <property type="entry name" value="PHOTOSYSTEM II STABILITY/ASSEMBLY FACTOR HCF136, CHLOROPLASTIC"/>
    <property type="match status" value="1"/>
</dbReference>
<dbReference type="Proteomes" id="UP001172791">
    <property type="component" value="Unassembled WGS sequence"/>
</dbReference>
<dbReference type="Proteomes" id="UP001172788">
    <property type="component" value="Unassembled WGS sequence"/>
</dbReference>
<keyword evidence="3" id="KW-0732">Signal</keyword>
<protein>
    <submittedName>
        <fullName evidence="5">Glycosyl hydrolase</fullName>
    </submittedName>
</protein>
<dbReference type="InterPro" id="IPR028203">
    <property type="entry name" value="PSII_CF48-like_dom"/>
</dbReference>
<dbReference type="AlphaFoldDB" id="A0AAW7MH57"/>
<reference evidence="5" key="1">
    <citation type="submission" date="2018-04" db="EMBL/GenBank/DDBJ databases">
        <authorList>
            <person name="Jy Z."/>
        </authorList>
    </citation>
    <scope>NUCLEOTIDE SEQUENCE</scope>
    <source>
        <strain evidence="6">AS13</strain>
        <strain evidence="5">LA18</strain>
    </source>
</reference>